<gene>
    <name evidence="1" type="ORF">CtesDRAFT_PD2061</name>
</gene>
<sequence>MNKKRCLIAWWGALARGGETIGDLYAVVRVCRLAEQAGYKVSVGTNVMYRELREFDCVQWDALAPCEVDLLLFVCGPLIGESAAFAALMARYASVPSMAAGVSVLTAQDGESWNPFDVTIARDGIEPCLGDLAGFRPQPPRAPQAMQRIGLCLRHAQREYGADASLHDAADALVRAAINMLGGTVVVLDTRLHGQIAKAQAIEHAFEAVDLVITTRMHGGLLSLAKGTPTLAIDQIRDGAKVRSVLGGLGWPVMQAGVATVADVVDQVRQLCSDDVPRRIAEFQRQACNRHAAAETAVLDALQRMWQR</sequence>
<proteinExistence type="predicted"/>
<dbReference type="AlphaFoldDB" id="B7WQX0"/>
<dbReference type="eggNOG" id="COG2327">
    <property type="taxonomic scope" value="Bacteria"/>
</dbReference>
<dbReference type="Proteomes" id="UP000003039">
    <property type="component" value="Unassembled WGS sequence"/>
</dbReference>
<evidence type="ECO:0000313" key="2">
    <source>
        <dbReference type="Proteomes" id="UP000003039"/>
    </source>
</evidence>
<comment type="caution">
    <text evidence="1">The sequence shown here is derived from an EMBL/GenBank/DDBJ whole genome shotgun (WGS) entry which is preliminary data.</text>
</comment>
<evidence type="ECO:0008006" key="3">
    <source>
        <dbReference type="Google" id="ProtNLM"/>
    </source>
</evidence>
<organism evidence="1 2">
    <name type="scientific">Comamonas testosteroni (strain DSM 14576 / KF-1)</name>
    <name type="common">Pseudomonas testosteroni</name>
    <dbReference type="NCBI Taxonomy" id="399795"/>
    <lineage>
        <taxon>Bacteria</taxon>
        <taxon>Pseudomonadati</taxon>
        <taxon>Pseudomonadota</taxon>
        <taxon>Betaproteobacteria</taxon>
        <taxon>Burkholderiales</taxon>
        <taxon>Comamonadaceae</taxon>
        <taxon>Comamonas</taxon>
    </lineage>
</organism>
<dbReference type="OrthoDB" id="1491277at2"/>
<dbReference type="EMBL" id="AAUJ02000001">
    <property type="protein sequence ID" value="EED67115.1"/>
    <property type="molecule type" value="Genomic_DNA"/>
</dbReference>
<accession>B7WQX0</accession>
<dbReference type="RefSeq" id="WP_003054498.1">
    <property type="nucleotide sequence ID" value="NZ_AAUJ02000001.1"/>
</dbReference>
<evidence type="ECO:0000313" key="1">
    <source>
        <dbReference type="EMBL" id="EED67115.1"/>
    </source>
</evidence>
<name>B7WQX0_COMTK</name>
<reference evidence="1 2" key="1">
    <citation type="journal article" date="2004" name="Appl. Environ. Microbiol.">
        <title>Mineralization of individual congeners of linear alkylbenzenesulfonate by defined pairs of heterotrophic bacteria.</title>
        <authorList>
            <person name="Schleheck D."/>
            <person name="Knepper T.P."/>
            <person name="Fischer K."/>
            <person name="Cook A.M."/>
        </authorList>
    </citation>
    <scope>NUCLEOTIDE SEQUENCE [LARGE SCALE GENOMIC DNA]</scope>
    <source>
        <strain evidence="2">DSM 14576 / KF-1</strain>
    </source>
</reference>
<protein>
    <recommendedName>
        <fullName evidence="3">Polysaccharide pyruvyl transferase domain-containing protein</fullName>
    </recommendedName>
</protein>